<dbReference type="Gene3D" id="1.20.1050.10">
    <property type="match status" value="1"/>
</dbReference>
<dbReference type="PANTHER" id="PTHR44051">
    <property type="entry name" value="GLUTATHIONE S-TRANSFERASE-RELATED"/>
    <property type="match status" value="1"/>
</dbReference>
<dbReference type="Proteomes" id="UP000789572">
    <property type="component" value="Unassembled WGS sequence"/>
</dbReference>
<sequence>MTLTKHKKIASRIKFAKSARNCFILSFEKRKTRQAYHFLKEAPEEIPYSIRRYYKETQRLLSVLENRLKGREFLVGDSLTMTLADIINFTWADAASLININFDEYPNIKNWIARIEARPAVQRGLNVPDQRSGTAEVASIVKERLALI</sequence>
<reference evidence="2" key="1">
    <citation type="submission" date="2021-06" db="EMBL/GenBank/DDBJ databases">
        <authorList>
            <person name="Kallberg Y."/>
            <person name="Tangrot J."/>
            <person name="Rosling A."/>
        </authorList>
    </citation>
    <scope>NUCLEOTIDE SEQUENCE</scope>
    <source>
        <strain evidence="2">IA702</strain>
    </source>
</reference>
<evidence type="ECO:0000259" key="1">
    <source>
        <dbReference type="PROSITE" id="PS50405"/>
    </source>
</evidence>
<dbReference type="PANTHER" id="PTHR44051:SF8">
    <property type="entry name" value="GLUTATHIONE S-TRANSFERASE GSTA"/>
    <property type="match status" value="1"/>
</dbReference>
<comment type="caution">
    <text evidence="2">The sequence shown here is derived from an EMBL/GenBank/DDBJ whole genome shotgun (WGS) entry which is preliminary data.</text>
</comment>
<protein>
    <submittedName>
        <fullName evidence="2">4195_t:CDS:1</fullName>
    </submittedName>
</protein>
<dbReference type="InterPro" id="IPR010987">
    <property type="entry name" value="Glutathione-S-Trfase_C-like"/>
</dbReference>
<keyword evidence="3" id="KW-1185">Reference proteome</keyword>
<feature type="domain" description="GST C-terminal" evidence="1">
    <location>
        <begin position="14"/>
        <end position="132"/>
    </location>
</feature>
<dbReference type="Pfam" id="PF00043">
    <property type="entry name" value="GST_C"/>
    <property type="match status" value="1"/>
</dbReference>
<evidence type="ECO:0000313" key="3">
    <source>
        <dbReference type="Proteomes" id="UP000789572"/>
    </source>
</evidence>
<dbReference type="SUPFAM" id="SSF47616">
    <property type="entry name" value="GST C-terminal domain-like"/>
    <property type="match status" value="1"/>
</dbReference>
<dbReference type="OrthoDB" id="422574at2759"/>
<proteinExistence type="predicted"/>
<name>A0A9N9D7K7_9GLOM</name>
<dbReference type="EMBL" id="CAJVPJ010002787">
    <property type="protein sequence ID" value="CAG8629380.1"/>
    <property type="molecule type" value="Genomic_DNA"/>
</dbReference>
<organism evidence="2 3">
    <name type="scientific">Paraglomus occultum</name>
    <dbReference type="NCBI Taxonomy" id="144539"/>
    <lineage>
        <taxon>Eukaryota</taxon>
        <taxon>Fungi</taxon>
        <taxon>Fungi incertae sedis</taxon>
        <taxon>Mucoromycota</taxon>
        <taxon>Glomeromycotina</taxon>
        <taxon>Glomeromycetes</taxon>
        <taxon>Paraglomerales</taxon>
        <taxon>Paraglomeraceae</taxon>
        <taxon>Paraglomus</taxon>
    </lineage>
</organism>
<gene>
    <name evidence="2" type="ORF">POCULU_LOCUS8812</name>
</gene>
<evidence type="ECO:0000313" key="2">
    <source>
        <dbReference type="EMBL" id="CAG8629380.1"/>
    </source>
</evidence>
<dbReference type="PROSITE" id="PS50405">
    <property type="entry name" value="GST_CTER"/>
    <property type="match status" value="1"/>
</dbReference>
<accession>A0A9N9D7K7</accession>
<dbReference type="InterPro" id="IPR004046">
    <property type="entry name" value="GST_C"/>
</dbReference>
<dbReference type="AlphaFoldDB" id="A0A9N9D7K7"/>
<dbReference type="InterPro" id="IPR036282">
    <property type="entry name" value="Glutathione-S-Trfase_C_sf"/>
</dbReference>